<name>A0A8B9VNG5_9AVES</name>
<dbReference type="GO" id="GO:0009888">
    <property type="term" value="P:tissue development"/>
    <property type="evidence" value="ECO:0007669"/>
    <property type="project" value="TreeGrafter"/>
</dbReference>
<dbReference type="FunFam" id="2.10.25.10:FF:000090">
    <property type="entry name" value="laminin subunit alpha"/>
    <property type="match status" value="1"/>
</dbReference>
<evidence type="ECO:0000256" key="13">
    <source>
        <dbReference type="SAM" id="Coils"/>
    </source>
</evidence>
<evidence type="ECO:0000256" key="2">
    <source>
        <dbReference type="ARBA" id="ARBA00022525"/>
    </source>
</evidence>
<feature type="disulfide bond" evidence="12">
    <location>
        <begin position="150"/>
        <end position="159"/>
    </location>
</feature>
<dbReference type="FunFam" id="2.10.25.10:FF:000067">
    <property type="entry name" value="Laminin subunit gamma 1"/>
    <property type="match status" value="1"/>
</dbReference>
<reference evidence="16" key="2">
    <citation type="submission" date="2025-09" db="UniProtKB">
        <authorList>
            <consortium name="Ensembl"/>
        </authorList>
    </citation>
    <scope>IDENTIFICATION</scope>
</reference>
<dbReference type="CDD" id="cd00055">
    <property type="entry name" value="EGF_Lam"/>
    <property type="match status" value="6"/>
</dbReference>
<keyword evidence="3" id="KW-0272">Extracellular matrix</keyword>
<feature type="disulfide bond" evidence="12">
    <location>
        <begin position="99"/>
        <end position="108"/>
    </location>
</feature>
<evidence type="ECO:0000256" key="8">
    <source>
        <dbReference type="ARBA" id="ARBA00023054"/>
    </source>
</evidence>
<feature type="disulfide bond" evidence="12">
    <location>
        <begin position="79"/>
        <end position="91"/>
    </location>
</feature>
<keyword evidence="9 12" id="KW-1015">Disulfide bond</keyword>
<feature type="domain" description="Laminin IV type A" evidence="15">
    <location>
        <begin position="206"/>
        <end position="374"/>
    </location>
</feature>
<evidence type="ECO:0000313" key="17">
    <source>
        <dbReference type="Proteomes" id="UP000694549"/>
    </source>
</evidence>
<reference evidence="16" key="1">
    <citation type="submission" date="2025-08" db="UniProtKB">
        <authorList>
            <consortium name="Ensembl"/>
        </authorList>
    </citation>
    <scope>IDENTIFICATION</scope>
</reference>
<dbReference type="InterPro" id="IPR050440">
    <property type="entry name" value="Laminin/Netrin_ECM"/>
</dbReference>
<comment type="caution">
    <text evidence="12">Lacks conserved residue(s) required for the propagation of feature annotation.</text>
</comment>
<evidence type="ECO:0000256" key="9">
    <source>
        <dbReference type="ARBA" id="ARBA00023157"/>
    </source>
</evidence>
<evidence type="ECO:0000313" key="16">
    <source>
        <dbReference type="Ensembl" id="ENSAZOP00000026495.1"/>
    </source>
</evidence>
<feature type="domain" description="Laminin EGF-like" evidence="14">
    <location>
        <begin position="132"/>
        <end position="179"/>
    </location>
</feature>
<dbReference type="Proteomes" id="UP000694549">
    <property type="component" value="Unplaced"/>
</dbReference>
<dbReference type="AlphaFoldDB" id="A0A8B9VNG5"/>
<evidence type="ECO:0000256" key="11">
    <source>
        <dbReference type="ARBA" id="ARBA00023292"/>
    </source>
</evidence>
<evidence type="ECO:0000256" key="3">
    <source>
        <dbReference type="ARBA" id="ARBA00022530"/>
    </source>
</evidence>
<evidence type="ECO:0000256" key="4">
    <source>
        <dbReference type="ARBA" id="ARBA00022729"/>
    </source>
</evidence>
<dbReference type="InterPro" id="IPR000742">
    <property type="entry name" value="EGF"/>
</dbReference>
<evidence type="ECO:0000256" key="1">
    <source>
        <dbReference type="ARBA" id="ARBA00004302"/>
    </source>
</evidence>
<feature type="disulfide bond" evidence="12">
    <location>
        <begin position="476"/>
        <end position="485"/>
    </location>
</feature>
<keyword evidence="7" id="KW-0130">Cell adhesion</keyword>
<feature type="disulfide bond" evidence="12">
    <location>
        <begin position="529"/>
        <end position="538"/>
    </location>
</feature>
<dbReference type="Pfam" id="PF00052">
    <property type="entry name" value="Laminin_B"/>
    <property type="match status" value="1"/>
</dbReference>
<evidence type="ECO:0000256" key="5">
    <source>
        <dbReference type="ARBA" id="ARBA00022737"/>
    </source>
</evidence>
<feature type="disulfide bond" evidence="12">
    <location>
        <begin position="456"/>
        <end position="473"/>
    </location>
</feature>
<dbReference type="InterPro" id="IPR002049">
    <property type="entry name" value="LE_dom"/>
</dbReference>
<dbReference type="PROSITE" id="PS01248">
    <property type="entry name" value="EGF_LAM_1"/>
    <property type="match status" value="2"/>
</dbReference>
<evidence type="ECO:0000256" key="12">
    <source>
        <dbReference type="PROSITE-ProRule" id="PRU00460"/>
    </source>
</evidence>
<feature type="disulfide bond" evidence="12">
    <location>
        <begin position="488"/>
        <end position="502"/>
    </location>
</feature>
<feature type="coiled-coil region" evidence="13">
    <location>
        <begin position="680"/>
        <end position="714"/>
    </location>
</feature>
<dbReference type="Gene3D" id="2.10.25.10">
    <property type="entry name" value="Laminin"/>
    <property type="match status" value="5"/>
</dbReference>
<dbReference type="PROSITE" id="PS51115">
    <property type="entry name" value="LAMININ_IVA"/>
    <property type="match status" value="1"/>
</dbReference>
<keyword evidence="2" id="KW-0964">Secreted</keyword>
<evidence type="ECO:0000256" key="10">
    <source>
        <dbReference type="ARBA" id="ARBA00023180"/>
    </source>
</evidence>
<keyword evidence="17" id="KW-1185">Reference proteome</keyword>
<evidence type="ECO:0000259" key="14">
    <source>
        <dbReference type="PROSITE" id="PS50027"/>
    </source>
</evidence>
<dbReference type="PRINTS" id="PR00011">
    <property type="entry name" value="EGFLAMININ"/>
</dbReference>
<dbReference type="GO" id="GO:0007155">
    <property type="term" value="P:cell adhesion"/>
    <property type="evidence" value="ECO:0007669"/>
    <property type="project" value="UniProtKB-KW"/>
</dbReference>
<evidence type="ECO:0000256" key="7">
    <source>
        <dbReference type="ARBA" id="ARBA00022889"/>
    </source>
</evidence>
<dbReference type="SMART" id="SM00281">
    <property type="entry name" value="LamB"/>
    <property type="match status" value="1"/>
</dbReference>
<dbReference type="PANTHER" id="PTHR10574">
    <property type="entry name" value="NETRIN/LAMININ-RELATED"/>
    <property type="match status" value="1"/>
</dbReference>
<feature type="domain" description="Laminin EGF-like" evidence="14">
    <location>
        <begin position="505"/>
        <end position="560"/>
    </location>
</feature>
<dbReference type="SMART" id="SM00181">
    <property type="entry name" value="EGF"/>
    <property type="match status" value="4"/>
</dbReference>
<feature type="coiled-coil region" evidence="13">
    <location>
        <begin position="599"/>
        <end position="651"/>
    </location>
</feature>
<evidence type="ECO:0000256" key="6">
    <source>
        <dbReference type="ARBA" id="ARBA00022869"/>
    </source>
</evidence>
<dbReference type="GO" id="GO:0005604">
    <property type="term" value="C:basement membrane"/>
    <property type="evidence" value="ECO:0007669"/>
    <property type="project" value="UniProtKB-SubCell"/>
</dbReference>
<dbReference type="FunFam" id="2.10.25.10:FF:000188">
    <property type="entry name" value="Laminin subunit gamma 2"/>
    <property type="match status" value="1"/>
</dbReference>
<feature type="domain" description="Laminin EGF-like" evidence="14">
    <location>
        <begin position="79"/>
        <end position="125"/>
    </location>
</feature>
<comment type="subcellular location">
    <subcellularLocation>
        <location evidence="1">Secreted</location>
        <location evidence="1">Extracellular space</location>
        <location evidence="1">Extracellular matrix</location>
        <location evidence="1">Basement membrane</location>
    </subcellularLocation>
</comment>
<protein>
    <submittedName>
        <fullName evidence="16">Laminin subunit gamma 2</fullName>
    </submittedName>
</protein>
<accession>A0A8B9VNG5</accession>
<dbReference type="InterPro" id="IPR000034">
    <property type="entry name" value="Laminin_IV"/>
</dbReference>
<keyword evidence="4" id="KW-0732">Signal</keyword>
<dbReference type="SMART" id="SM00180">
    <property type="entry name" value="EGF_Lam"/>
    <property type="match status" value="6"/>
</dbReference>
<dbReference type="PANTHER" id="PTHR10574:SF313">
    <property type="entry name" value="LAMININ SUBUNIT GAMMA-2"/>
    <property type="match status" value="1"/>
</dbReference>
<dbReference type="GO" id="GO:0009887">
    <property type="term" value="P:animal organ morphogenesis"/>
    <property type="evidence" value="ECO:0007669"/>
    <property type="project" value="TreeGrafter"/>
</dbReference>
<feature type="coiled-coil region" evidence="13">
    <location>
        <begin position="893"/>
        <end position="920"/>
    </location>
</feature>
<dbReference type="PROSITE" id="PS50027">
    <property type="entry name" value="EGF_LAM_2"/>
    <property type="match status" value="4"/>
</dbReference>
<feature type="domain" description="Laminin EGF-like" evidence="14">
    <location>
        <begin position="454"/>
        <end position="504"/>
    </location>
</feature>
<dbReference type="SUPFAM" id="SSF57196">
    <property type="entry name" value="EGF/Laminin"/>
    <property type="match status" value="5"/>
</dbReference>
<sequence>MGLRASPSPFWEIYVTWTCSSGHGQASQSVQCVFDWHLLMETGNGYRCLGCLGNTEGPHCERCKEGYFRQHNGDCCLPCRCHPQGSLSPQCNSDGRCSCKPGVMGEKCDRCQPGFHSFSEAGCQRHGQSLQCACDPAGSTGECSSGRCICKAGTAGERCDRCKPNFYNLDARNPAGCSPCFCYGHSSSCVSAENYSVHRITSSFQQGAEGWTGVRENGSPAELQWSPRHQDVFIAARTWEPLYFVAPAKFLGNQQLSYGQVLSFDYRLDRGGQQPSPHDVVLEGAGLRVTAPFLPPGKILPCGVSQTYTFRLDEHPSSKWSPRLNYFEYRRLLGNLTALRIRATFGEYSTGYIDNITLVSAQPAAGILAPWVERCQCPDGYQGQFCESCAAGYRRDAPSMGPFSICVPCSCQGGGICDPDTGECYSGDENVGNSISCPFGFYRDPRPPHGCRACPCNNGQGCSVVLGREEVVCDHCPPGAAGPNCEYCADGYFGDPAASRPCQPCQCNGNVEPNAVGNCDRRTGECLKCIYNTAGFYCDRCKDGFFGNPLAPNPADKCRACNCNLVGAEPLTCRSDGSCICKPGFEGPDCEQSECPACYSQVKAQVDLYLQQLQELELLFSGAQAGGGVMGKELERKMQLAEETLQAILGEALSLQASDRSLESRVTRMKGQGSSCQSQLDDTKATVERLRSLSRQYERQVEDTRQLLERARLDLDRSGATLGRVVRAPWCDTLLVQTSHQVKKSMERARIRCVTSYTLYLRRYEELKSLAGGLEAEADKTASEADKAYQSSLMLLSSFSRLMKTNFGSFEVRGEATQLKKDANALLSMVDMYMAQYRQLQSRTGHWEEEIKQLLQRGEGERAMLTQLLSRANLARSTALEAVSAGNATFYEVEQILKSLREFNLQADDKRREAEDAMRRLPVISSMVASAREKTDRAETILGNAASESKAASSIAGEAKEITTGIQQELTRLKLEANKTADGVLALEKAVAALQHEAKEVDGEFKGKMSEVEADTAMIQEVAQEAQSVHYEADQAEVAVQETLSALEELLHLMNQPGAVDEEGLKQLELNFGKAKTKTNRLKIQMSELEQRATLQKVRVQKLDMSIDEILADIKNLEDIQRSLPPGCYNTKAIELP</sequence>
<dbReference type="Ensembl" id="ENSAZOT00000028416.1">
    <property type="protein sequence ID" value="ENSAZOP00000026495.1"/>
    <property type="gene ID" value="ENSAZOG00000015931.1"/>
</dbReference>
<dbReference type="Pfam" id="PF00053">
    <property type="entry name" value="EGF_laminin"/>
    <property type="match status" value="7"/>
</dbReference>
<proteinExistence type="predicted"/>
<keyword evidence="10" id="KW-0325">Glycoprotein</keyword>
<keyword evidence="6" id="KW-0084">Basement membrane</keyword>
<evidence type="ECO:0000259" key="15">
    <source>
        <dbReference type="PROSITE" id="PS51115"/>
    </source>
</evidence>
<keyword evidence="8 13" id="KW-0175">Coiled coil</keyword>
<dbReference type="FunFam" id="2.10.25.10:FF:000174">
    <property type="entry name" value="Laminin subunit gamma-1"/>
    <property type="match status" value="1"/>
</dbReference>
<organism evidence="16 17">
    <name type="scientific">Anas zonorhyncha</name>
    <name type="common">Eastern spot-billed duck</name>
    <dbReference type="NCBI Taxonomy" id="75864"/>
    <lineage>
        <taxon>Eukaryota</taxon>
        <taxon>Metazoa</taxon>
        <taxon>Chordata</taxon>
        <taxon>Craniata</taxon>
        <taxon>Vertebrata</taxon>
        <taxon>Euteleostomi</taxon>
        <taxon>Archelosauria</taxon>
        <taxon>Archosauria</taxon>
        <taxon>Dinosauria</taxon>
        <taxon>Saurischia</taxon>
        <taxon>Theropoda</taxon>
        <taxon>Coelurosauria</taxon>
        <taxon>Aves</taxon>
        <taxon>Neognathae</taxon>
        <taxon>Galloanserae</taxon>
        <taxon>Anseriformes</taxon>
        <taxon>Anatidae</taxon>
        <taxon>Anatinae</taxon>
        <taxon>Anas</taxon>
    </lineage>
</organism>
<dbReference type="GO" id="GO:0007411">
    <property type="term" value="P:axon guidance"/>
    <property type="evidence" value="ECO:0007669"/>
    <property type="project" value="TreeGrafter"/>
</dbReference>
<keyword evidence="5" id="KW-0677">Repeat</keyword>
<keyword evidence="11 12" id="KW-0424">Laminin EGF-like domain</keyword>